<reference evidence="5 6" key="1">
    <citation type="submission" date="2023-07" db="EMBL/GenBank/DDBJ databases">
        <title>Genomic Encyclopedia of Type Strains, Phase IV (KMG-IV): sequencing the most valuable type-strain genomes for metagenomic binning, comparative biology and taxonomic classification.</title>
        <authorList>
            <person name="Goeker M."/>
        </authorList>
    </citation>
    <scope>NUCLEOTIDE SEQUENCE [LARGE SCALE GENOMIC DNA]</scope>
    <source>
        <strain evidence="5 6">DSM 5896</strain>
    </source>
</reference>
<sequence length="207" mass="22179">MNTRVVHVIDDDDAVRDSLAFLLGTAGFEVKTYESGQGFLDLREEALEGCVVTDVRMPGLSGFELAVRLRARGSRLPLIVITGEADMPLAIEAMKAGAVDFLEKPFDDGRMIRAIENAISADGEPSGEEGPFDIVARRLAMLSEHERRVLDDLIDGVAGSAAAAEPGAGAQAVQADRDSLVTKMQAGTTADLVRLALVTRRSRKSLR</sequence>
<keyword evidence="6" id="KW-1185">Reference proteome</keyword>
<evidence type="ECO:0000313" key="6">
    <source>
        <dbReference type="Proteomes" id="UP001237448"/>
    </source>
</evidence>
<organism evidence="5 6">
    <name type="scientific">Labrys monachus</name>
    <dbReference type="NCBI Taxonomy" id="217067"/>
    <lineage>
        <taxon>Bacteria</taxon>
        <taxon>Pseudomonadati</taxon>
        <taxon>Pseudomonadota</taxon>
        <taxon>Alphaproteobacteria</taxon>
        <taxon>Hyphomicrobiales</taxon>
        <taxon>Xanthobacteraceae</taxon>
        <taxon>Labrys</taxon>
    </lineage>
</organism>
<dbReference type="InterPro" id="IPR016032">
    <property type="entry name" value="Sig_transdc_resp-reg_C-effctor"/>
</dbReference>
<evidence type="ECO:0000256" key="1">
    <source>
        <dbReference type="ARBA" id="ARBA00022553"/>
    </source>
</evidence>
<comment type="caution">
    <text evidence="5">The sequence shown here is derived from an EMBL/GenBank/DDBJ whole genome shotgun (WGS) entry which is preliminary data.</text>
</comment>
<protein>
    <submittedName>
        <fullName evidence="5">Two-component system response regulator FixJ</fullName>
    </submittedName>
</protein>
<dbReference type="InterPro" id="IPR050595">
    <property type="entry name" value="Bact_response_regulator"/>
</dbReference>
<dbReference type="Pfam" id="PF00072">
    <property type="entry name" value="Response_reg"/>
    <property type="match status" value="1"/>
</dbReference>
<accession>A0ABU0F8Y7</accession>
<proteinExistence type="predicted"/>
<feature type="modified residue" description="4-aspartylphosphate" evidence="3">
    <location>
        <position position="54"/>
    </location>
</feature>
<evidence type="ECO:0000313" key="5">
    <source>
        <dbReference type="EMBL" id="MDQ0391073.1"/>
    </source>
</evidence>
<dbReference type="Proteomes" id="UP001237448">
    <property type="component" value="Unassembled WGS sequence"/>
</dbReference>
<dbReference type="InterPro" id="IPR011006">
    <property type="entry name" value="CheY-like_superfamily"/>
</dbReference>
<dbReference type="InterPro" id="IPR001789">
    <property type="entry name" value="Sig_transdc_resp-reg_receiver"/>
</dbReference>
<keyword evidence="2" id="KW-0238">DNA-binding</keyword>
<dbReference type="EMBL" id="JAUSVK010000001">
    <property type="protein sequence ID" value="MDQ0391073.1"/>
    <property type="molecule type" value="Genomic_DNA"/>
</dbReference>
<dbReference type="RefSeq" id="WP_307422822.1">
    <property type="nucleotide sequence ID" value="NZ_JAUSVK010000001.1"/>
</dbReference>
<dbReference type="CDD" id="cd17537">
    <property type="entry name" value="REC_FixJ"/>
    <property type="match status" value="1"/>
</dbReference>
<evidence type="ECO:0000259" key="4">
    <source>
        <dbReference type="PROSITE" id="PS50110"/>
    </source>
</evidence>
<evidence type="ECO:0000256" key="2">
    <source>
        <dbReference type="ARBA" id="ARBA00023125"/>
    </source>
</evidence>
<dbReference type="PANTHER" id="PTHR44591">
    <property type="entry name" value="STRESS RESPONSE REGULATOR PROTEIN 1"/>
    <property type="match status" value="1"/>
</dbReference>
<dbReference type="PROSITE" id="PS50110">
    <property type="entry name" value="RESPONSE_REGULATORY"/>
    <property type="match status" value="1"/>
</dbReference>
<evidence type="ECO:0000256" key="3">
    <source>
        <dbReference type="PROSITE-ProRule" id="PRU00169"/>
    </source>
</evidence>
<feature type="domain" description="Response regulatory" evidence="4">
    <location>
        <begin position="5"/>
        <end position="119"/>
    </location>
</feature>
<dbReference type="SMART" id="SM00448">
    <property type="entry name" value="REC"/>
    <property type="match status" value="1"/>
</dbReference>
<dbReference type="PANTHER" id="PTHR44591:SF25">
    <property type="entry name" value="CHEMOTAXIS TWO-COMPONENT RESPONSE REGULATOR"/>
    <property type="match status" value="1"/>
</dbReference>
<dbReference type="Gene3D" id="3.40.50.2300">
    <property type="match status" value="1"/>
</dbReference>
<keyword evidence="1 3" id="KW-0597">Phosphoprotein</keyword>
<dbReference type="SUPFAM" id="SSF52172">
    <property type="entry name" value="CheY-like"/>
    <property type="match status" value="1"/>
</dbReference>
<name>A0ABU0F8Y7_9HYPH</name>
<gene>
    <name evidence="5" type="ORF">J3R73_000865</name>
</gene>
<dbReference type="SUPFAM" id="SSF46894">
    <property type="entry name" value="C-terminal effector domain of the bipartite response regulators"/>
    <property type="match status" value="1"/>
</dbReference>